<sequence length="199" mass="22810">MTPKHAIPYEMHITIAPLSQERLNDFVSHCFEADAKPIVIELSRGEHLQQPMLTKTYSLDSSKIAISTAFELASHLQSGGYTPTRIKIEIPDYCAEQYPDLVPDHTPYFEWHGKVLYNKIPQLLRLCQLHQVHLSANALKDSGGIRFITLREFGDINLFHTRIHQLIQDLADHSREVLKQQAEYCIYDNNISLDSGWLA</sequence>
<keyword evidence="2" id="KW-1185">Reference proteome</keyword>
<dbReference type="RefSeq" id="WP_073082834.1">
    <property type="nucleotide sequence ID" value="NZ_FRBL01000006.1"/>
</dbReference>
<name>A0A1M7F722_9BACT</name>
<dbReference type="OrthoDB" id="2580232at2"/>
<dbReference type="EMBL" id="FRBL01000006">
    <property type="protein sequence ID" value="SHL99775.1"/>
    <property type="molecule type" value="Genomic_DNA"/>
</dbReference>
<dbReference type="AlphaFoldDB" id="A0A1M7F722"/>
<dbReference type="Proteomes" id="UP000184420">
    <property type="component" value="Unassembled WGS sequence"/>
</dbReference>
<evidence type="ECO:0000313" key="2">
    <source>
        <dbReference type="Proteomes" id="UP000184420"/>
    </source>
</evidence>
<gene>
    <name evidence="1" type="ORF">SAMN05444266_10617</name>
</gene>
<proteinExistence type="predicted"/>
<dbReference type="STRING" id="1419482.SAMN05444266_10617"/>
<accession>A0A1M7F722</accession>
<organism evidence="1 2">
    <name type="scientific">Chitinophaga jiangningensis</name>
    <dbReference type="NCBI Taxonomy" id="1419482"/>
    <lineage>
        <taxon>Bacteria</taxon>
        <taxon>Pseudomonadati</taxon>
        <taxon>Bacteroidota</taxon>
        <taxon>Chitinophagia</taxon>
        <taxon>Chitinophagales</taxon>
        <taxon>Chitinophagaceae</taxon>
        <taxon>Chitinophaga</taxon>
    </lineage>
</organism>
<protein>
    <submittedName>
        <fullName evidence="1">Uncharacterized protein</fullName>
    </submittedName>
</protein>
<reference evidence="1 2" key="1">
    <citation type="submission" date="2016-11" db="EMBL/GenBank/DDBJ databases">
        <authorList>
            <person name="Jaros S."/>
            <person name="Januszkiewicz K."/>
            <person name="Wedrychowicz H."/>
        </authorList>
    </citation>
    <scope>NUCLEOTIDE SEQUENCE [LARGE SCALE GENOMIC DNA]</scope>
    <source>
        <strain evidence="1 2">DSM 27406</strain>
    </source>
</reference>
<evidence type="ECO:0000313" key="1">
    <source>
        <dbReference type="EMBL" id="SHL99775.1"/>
    </source>
</evidence>